<feature type="domain" description="VWFA" evidence="5">
    <location>
        <begin position="182"/>
        <end position="355"/>
    </location>
</feature>
<dbReference type="CDD" id="cd01450">
    <property type="entry name" value="vWFA_subfamily_ECM"/>
    <property type="match status" value="1"/>
</dbReference>
<organism evidence="6">
    <name type="scientific">Oikopleura dioica</name>
    <name type="common">Tunicate</name>
    <dbReference type="NCBI Taxonomy" id="34765"/>
    <lineage>
        <taxon>Eukaryota</taxon>
        <taxon>Metazoa</taxon>
        <taxon>Chordata</taxon>
        <taxon>Tunicata</taxon>
        <taxon>Appendicularia</taxon>
        <taxon>Copelata</taxon>
        <taxon>Oikopleuridae</taxon>
        <taxon>Oikopleura</taxon>
    </lineage>
</organism>
<sequence length="696" mass="77029">MKILLTYFGLLAKAQQCSSGVKDLTITPGATGEDVARATFAKVWKEIATWDVKYVDGGFFERYAFAESNYGLIQHHAVQQIWTIDEDQFNTTKTVALKNSISNKFNMDWDRLKYEELTIPTNSILALFLVIDQFNEFPIPYSIDEQDALYTRITHNTVDGFKDKVDELDQNTQNECTTKALDIVFVVDESGSVGPDNFELVKLFLIDYAQDSNIAADATRIAIRTYSTNSDLDFSLNDFKTRNIISEINNLVYASGGTNTADAITKGLNDFGNDRSESVKIMVTITDGQSSYDHVKAAADLLKADPRNIQSFAIGIDGANMAELQAIATTDPGHIEMLKDWTDFGPIKQNLQSKVCEGSVENNSGGNTQVGGSAGSPGKIILKIGMTGKDNFDFTANAPLTFFYHRSNPQPGPAVYDQIFNFTDADVNSNKIINYNIGNTHTFVYLSAYNYEPTNALVTLQMNDGGSTSPIVPDPVICPVNSHCVDTSCECFPQYTMDTITGKCDYDNCAVVECNNGYQCEPATGACFCPEDYFEQDGNCYEAKCPDSAVQVIANFFGNAKGEVSSPWYENGVPYPNNFDCTYEFEAVRADDGCFSVSLDHPFGIEPTVDCKYDRLEIWDVVNADQVNMDHSGSRPVGSAVLCGDACVAEDGWKGYVCGDKLKIRFKSDDFMNDIGWRIQWEHHDKQSCPMMCNSP</sequence>
<proteinExistence type="predicted"/>
<dbReference type="EMBL" id="FN654832">
    <property type="protein sequence ID" value="CBY36735.1"/>
    <property type="molecule type" value="Genomic_DNA"/>
</dbReference>
<dbReference type="Gene3D" id="2.60.120.290">
    <property type="entry name" value="Spermadhesin, CUB domain"/>
    <property type="match status" value="1"/>
</dbReference>
<keyword evidence="3" id="KW-0732">Signal</keyword>
<dbReference type="CDD" id="cd00041">
    <property type="entry name" value="CUB"/>
    <property type="match status" value="1"/>
</dbReference>
<dbReference type="AlphaFoldDB" id="E4YMM6"/>
<keyword evidence="1" id="KW-1015">Disulfide bond</keyword>
<accession>E4YMM6</accession>
<feature type="signal peptide" evidence="3">
    <location>
        <begin position="1"/>
        <end position="19"/>
    </location>
</feature>
<evidence type="ECO:0000259" key="4">
    <source>
        <dbReference type="PROSITE" id="PS01180"/>
    </source>
</evidence>
<comment type="caution">
    <text evidence="2">Lacks conserved residue(s) required for the propagation of feature annotation.</text>
</comment>
<evidence type="ECO:0000256" key="3">
    <source>
        <dbReference type="SAM" id="SignalP"/>
    </source>
</evidence>
<dbReference type="PANTHER" id="PTHR24020">
    <property type="entry name" value="COLLAGEN ALPHA"/>
    <property type="match status" value="1"/>
</dbReference>
<dbReference type="InterPro" id="IPR035914">
    <property type="entry name" value="Sperma_CUB_dom_sf"/>
</dbReference>
<dbReference type="PRINTS" id="PR00453">
    <property type="entry name" value="VWFADOMAIN"/>
</dbReference>
<dbReference type="Pfam" id="PF00092">
    <property type="entry name" value="VWA"/>
    <property type="match status" value="1"/>
</dbReference>
<dbReference type="InterPro" id="IPR002035">
    <property type="entry name" value="VWF_A"/>
</dbReference>
<protein>
    <recommendedName>
        <fullName evidence="7">VWFA domain-containing protein</fullName>
    </recommendedName>
</protein>
<evidence type="ECO:0000259" key="5">
    <source>
        <dbReference type="PROSITE" id="PS50234"/>
    </source>
</evidence>
<feature type="domain" description="CUB" evidence="4">
    <location>
        <begin position="545"/>
        <end position="684"/>
    </location>
</feature>
<dbReference type="SUPFAM" id="SSF49854">
    <property type="entry name" value="Spermadhesin, CUB domain"/>
    <property type="match status" value="1"/>
</dbReference>
<dbReference type="InterPro" id="IPR050525">
    <property type="entry name" value="ECM_Assembly_Org"/>
</dbReference>
<dbReference type="InterPro" id="IPR036465">
    <property type="entry name" value="vWFA_dom_sf"/>
</dbReference>
<dbReference type="Pfam" id="PF00431">
    <property type="entry name" value="CUB"/>
    <property type="match status" value="1"/>
</dbReference>
<evidence type="ECO:0000313" key="6">
    <source>
        <dbReference type="EMBL" id="CBY36735.1"/>
    </source>
</evidence>
<dbReference type="Proteomes" id="UP000011014">
    <property type="component" value="Unassembled WGS sequence"/>
</dbReference>
<evidence type="ECO:0000256" key="2">
    <source>
        <dbReference type="PROSITE-ProRule" id="PRU00059"/>
    </source>
</evidence>
<dbReference type="InterPro" id="IPR000859">
    <property type="entry name" value="CUB_dom"/>
</dbReference>
<dbReference type="PROSITE" id="PS50234">
    <property type="entry name" value="VWFA"/>
    <property type="match status" value="1"/>
</dbReference>
<feature type="chain" id="PRO_5003193679" description="VWFA domain-containing protein" evidence="3">
    <location>
        <begin position="20"/>
        <end position="696"/>
    </location>
</feature>
<dbReference type="SMART" id="SM00327">
    <property type="entry name" value="VWA"/>
    <property type="match status" value="1"/>
</dbReference>
<dbReference type="Gene3D" id="3.40.50.410">
    <property type="entry name" value="von Willebrand factor, type A domain"/>
    <property type="match status" value="1"/>
</dbReference>
<dbReference type="PANTHER" id="PTHR24020:SF20">
    <property type="entry name" value="PH DOMAIN-CONTAINING PROTEIN"/>
    <property type="match status" value="1"/>
</dbReference>
<reference evidence="6" key="1">
    <citation type="journal article" date="2010" name="Science">
        <title>Plasticity of animal genome architecture unmasked by rapid evolution of a pelagic tunicate.</title>
        <authorList>
            <person name="Denoeud F."/>
            <person name="Henriet S."/>
            <person name="Mungpakdee S."/>
            <person name="Aury J.M."/>
            <person name="Da Silva C."/>
            <person name="Brinkmann H."/>
            <person name="Mikhaleva J."/>
            <person name="Olsen L.C."/>
            <person name="Jubin C."/>
            <person name="Canestro C."/>
            <person name="Bouquet J.M."/>
            <person name="Danks G."/>
            <person name="Poulain J."/>
            <person name="Campsteijn C."/>
            <person name="Adamski M."/>
            <person name="Cross I."/>
            <person name="Yadetie F."/>
            <person name="Muffato M."/>
            <person name="Louis A."/>
            <person name="Butcher S."/>
            <person name="Tsagkogeorga G."/>
            <person name="Konrad A."/>
            <person name="Singh S."/>
            <person name="Jensen M.F."/>
            <person name="Cong E.H."/>
            <person name="Eikeseth-Otteraa H."/>
            <person name="Noel B."/>
            <person name="Anthouard V."/>
            <person name="Porcel B.M."/>
            <person name="Kachouri-Lafond R."/>
            <person name="Nishino A."/>
            <person name="Ugolini M."/>
            <person name="Chourrout P."/>
            <person name="Nishida H."/>
            <person name="Aasland R."/>
            <person name="Huzurbazar S."/>
            <person name="Westhof E."/>
            <person name="Delsuc F."/>
            <person name="Lehrach H."/>
            <person name="Reinhardt R."/>
            <person name="Weissenbach J."/>
            <person name="Roy S.W."/>
            <person name="Artiguenave F."/>
            <person name="Postlethwait J.H."/>
            <person name="Manak J.R."/>
            <person name="Thompson E.M."/>
            <person name="Jaillon O."/>
            <person name="Du Pasquier L."/>
            <person name="Boudinot P."/>
            <person name="Liberles D.A."/>
            <person name="Volff J.N."/>
            <person name="Philippe H."/>
            <person name="Lenhard B."/>
            <person name="Roest Crollius H."/>
            <person name="Wincker P."/>
            <person name="Chourrout D."/>
        </authorList>
    </citation>
    <scope>NUCLEOTIDE SEQUENCE [LARGE SCALE GENOMIC DNA]</scope>
</reference>
<evidence type="ECO:0000256" key="1">
    <source>
        <dbReference type="ARBA" id="ARBA00023157"/>
    </source>
</evidence>
<dbReference type="SMART" id="SM00042">
    <property type="entry name" value="CUB"/>
    <property type="match status" value="1"/>
</dbReference>
<gene>
    <name evidence="6" type="ORF">GSOID_T00029769001</name>
</gene>
<evidence type="ECO:0008006" key="7">
    <source>
        <dbReference type="Google" id="ProtNLM"/>
    </source>
</evidence>
<dbReference type="PROSITE" id="PS01180">
    <property type="entry name" value="CUB"/>
    <property type="match status" value="1"/>
</dbReference>
<dbReference type="SUPFAM" id="SSF53300">
    <property type="entry name" value="vWA-like"/>
    <property type="match status" value="1"/>
</dbReference>
<name>E4YMM6_OIKDI</name>